<keyword evidence="2" id="KW-1133">Transmembrane helix</keyword>
<keyword evidence="2" id="KW-0472">Membrane</keyword>
<protein>
    <recommendedName>
        <fullName evidence="5">O-antigen ligase family protein</fullName>
    </recommendedName>
</protein>
<keyword evidence="2" id="KW-0812">Transmembrane</keyword>
<feature type="transmembrane region" description="Helical" evidence="2">
    <location>
        <begin position="255"/>
        <end position="277"/>
    </location>
</feature>
<dbReference type="AlphaFoldDB" id="A0A8J8Q5G8"/>
<reference evidence="3" key="1">
    <citation type="submission" date="2017-11" db="EMBL/GenBank/DDBJ databases">
        <authorList>
            <person name="Kajale S.C."/>
            <person name="Sharma A."/>
        </authorList>
    </citation>
    <scope>NUCLEOTIDE SEQUENCE</scope>
    <source>
        <strain evidence="3">LS1_42</strain>
    </source>
</reference>
<evidence type="ECO:0000256" key="1">
    <source>
        <dbReference type="SAM" id="MobiDB-lite"/>
    </source>
</evidence>
<feature type="transmembrane region" description="Helical" evidence="2">
    <location>
        <begin position="76"/>
        <end position="96"/>
    </location>
</feature>
<feature type="transmembrane region" description="Helical" evidence="2">
    <location>
        <begin position="372"/>
        <end position="392"/>
    </location>
</feature>
<feature type="region of interest" description="Disordered" evidence="1">
    <location>
        <begin position="434"/>
        <end position="453"/>
    </location>
</feature>
<feature type="transmembrane region" description="Helical" evidence="2">
    <location>
        <begin position="45"/>
        <end position="64"/>
    </location>
</feature>
<comment type="caution">
    <text evidence="3">The sequence shown here is derived from an EMBL/GenBank/DDBJ whole genome shotgun (WGS) entry which is preliminary data.</text>
</comment>
<organism evidence="3 4">
    <name type="scientific">Natronococcus pandeyae</name>
    <dbReference type="NCBI Taxonomy" id="2055836"/>
    <lineage>
        <taxon>Archaea</taxon>
        <taxon>Methanobacteriati</taxon>
        <taxon>Methanobacteriota</taxon>
        <taxon>Stenosarchaea group</taxon>
        <taxon>Halobacteria</taxon>
        <taxon>Halobacteriales</taxon>
        <taxon>Natrialbaceae</taxon>
        <taxon>Natronococcus</taxon>
    </lineage>
</organism>
<evidence type="ECO:0008006" key="5">
    <source>
        <dbReference type="Google" id="ProtNLM"/>
    </source>
</evidence>
<gene>
    <name evidence="3" type="ORF">CV102_08485</name>
</gene>
<sequence length="453" mass="49453">MRVRSAIVGNRVEEMSDISRTSAVIVVLALLIAGTLSRSQLVANWIGVVATIAVTGLTVFGLYYTDRLRVQLPTPLLFGIAGLFGIYLGHVLVGNFGSASLAVWPFYTTFVAGTLLFVLPALVPERTVFRIVSRFAVCVGLIGMFVVFVRPFTIPIVAIELTTWHDKSAPFLPAEAAMRSVTANPNEAGILFAVGAVAAIREWLDERTVVAKALAVLAILSLYLSQSRGGFALFLISITLYPVFRYSKPHIGVKLLAFGLAGTVLFVFSRIGVLPSFGPLERVPLTHRDDLWRGAVDALLSENAIRWLFGPGIIDTGEWIAPYVDNEQVSGTPVHGAYFHFLRFGIVGAGIWLLTVWSSILGEALNENQNHFALALSSGFGVLMIFEAVNVFDTRIGAILMALSFGYLFAGVSRTIVIKRPTTGFRPIFESGEKSNDFRSSQYRRSSTEENRL</sequence>
<dbReference type="Proteomes" id="UP000766904">
    <property type="component" value="Unassembled WGS sequence"/>
</dbReference>
<feature type="transmembrane region" description="Helical" evidence="2">
    <location>
        <begin position="21"/>
        <end position="39"/>
    </location>
</feature>
<feature type="transmembrane region" description="Helical" evidence="2">
    <location>
        <begin position="213"/>
        <end position="243"/>
    </location>
</feature>
<feature type="transmembrane region" description="Helical" evidence="2">
    <location>
        <begin position="398"/>
        <end position="417"/>
    </location>
</feature>
<name>A0A8J8Q5G8_9EURY</name>
<evidence type="ECO:0000313" key="4">
    <source>
        <dbReference type="Proteomes" id="UP000766904"/>
    </source>
</evidence>
<evidence type="ECO:0000256" key="2">
    <source>
        <dbReference type="SAM" id="Phobius"/>
    </source>
</evidence>
<accession>A0A8J8Q5G8</accession>
<evidence type="ECO:0000313" key="3">
    <source>
        <dbReference type="EMBL" id="TYL39304.1"/>
    </source>
</evidence>
<dbReference type="EMBL" id="PHNJ01000003">
    <property type="protein sequence ID" value="TYL39304.1"/>
    <property type="molecule type" value="Genomic_DNA"/>
</dbReference>
<feature type="transmembrane region" description="Helical" evidence="2">
    <location>
        <begin position="337"/>
        <end position="360"/>
    </location>
</feature>
<proteinExistence type="predicted"/>
<keyword evidence="4" id="KW-1185">Reference proteome</keyword>
<feature type="transmembrane region" description="Helical" evidence="2">
    <location>
        <begin position="102"/>
        <end position="123"/>
    </location>
</feature>
<feature type="transmembrane region" description="Helical" evidence="2">
    <location>
        <begin position="135"/>
        <end position="159"/>
    </location>
</feature>